<evidence type="ECO:0000256" key="6">
    <source>
        <dbReference type="SAM" id="SignalP"/>
    </source>
</evidence>
<dbReference type="SMART" id="SM00327">
    <property type="entry name" value="VWA"/>
    <property type="match status" value="3"/>
</dbReference>
<dbReference type="Pfam" id="PF00092">
    <property type="entry name" value="VWA"/>
    <property type="match status" value="3"/>
</dbReference>
<reference evidence="9" key="1">
    <citation type="submission" date="2009-11" db="EMBL/GenBank/DDBJ databases">
        <authorList>
            <consortium name="US DOE Joint Genome Institute (JGI-PGF)"/>
            <person name="Ottilar R."/>
            <person name="Schmutz J."/>
            <person name="Salamov A."/>
            <person name="Cheng J.F."/>
            <person name="Lucas S."/>
            <person name="Pitluck S."/>
            <person name="Gundlach H."/>
            <person name="Guo Y."/>
            <person name="Haberer G."/>
            <person name="Nasrallah J."/>
            <person name="Mayer K.F.X."/>
            <person name="van de Peer Y."/>
            <person name="Weigel D."/>
            <person name="Grigoriev I.V."/>
        </authorList>
    </citation>
    <scope>NUCLEOTIDE SEQUENCE</scope>
    <source>
        <strain evidence="9">Nigerian</strain>
    </source>
</reference>
<dbReference type="CDD" id="cd00054">
    <property type="entry name" value="EGF_CA"/>
    <property type="match status" value="2"/>
</dbReference>
<dbReference type="PROSITE" id="PS50234">
    <property type="entry name" value="VWFA"/>
    <property type="match status" value="3"/>
</dbReference>
<sequence length="890" mass="95910">MKLLGVNVMLLFLTSQALQCLCVQELHINAETANKISAAAKRMQCSSPLDILILLDGSNSIGRGSFERSKHFASKLCDALDIGSDLVRVGAMQYSGTPQVEFHLDSSFSKADIKEKIKSIVFKGGPTETGLALKYIVWKGFPGARPPPVPKILIIVSDGKSQGNIKLPAAQIKGEDIEVFTVGVKFPRWEELHALSSEPMESHVLFAEHVDDAVNGLATSLANSSVCSSTPPGCSVQSYPCTRKTLETVKELTGNYLCWKGSARPGTVFPGHCPFYSRYSGYGARPVQRVWGTAGTAGTGHGQYSGYGARPVHRVRGTASTAGTGHGQYIGYGARPVRRVRGTAGTSGMGHGRYSGYGARPVQRVWGTAGTAGMGHGRYSGYGARPVQRVWGTAGTAGTGHGRYIGWRRFYNKHHSQCHRTVCPDPCDSQPCKNGGTCVAEGQNKYHCVCPAGFGGDTECAPQLSLECNIDLLFLVDSSDATSLEGFMLHKSFLKQFLQASLSDESPVNVGVAQYSNEVQMVVKIGEYQSTAELLKHVDNMRFMGGGLFTGKALRYVTQYGFKSSPVFSDIRDDLPRLVVLLSGSKSQDSVAGPATYTRDQEVFLIGVAGDSNKGEMAEIIGNPLQLITYSNPQQLFNQLPQLQKRICSIDVQGCQAQPLDLAFVLDASAAVGQEKFNRLKNFVTMVSLQFDINRDVTQIGLVTYSSRPQTVFGLDTHDSGSGLLQGIGRASYIGGSASIGNALLHVYNEVMTVQKGARPGVNKAVVVISDGRGAEDAAVPAQKLRDNGIMVYVIGIGSILRSALLRLAGTEKFLITVPSYESLGHYEDSVVQRVCEDAKSPVNLCKPNPCMNDGVCILRQGSYRCECRGWDGPHCETSEYMGGKHYGCF</sequence>
<feature type="chain" id="PRO_5008619472" description="von Willebrand factor A domain containing 2" evidence="6">
    <location>
        <begin position="20"/>
        <end position="890"/>
    </location>
</feature>
<keyword evidence="3" id="KW-0677">Repeat</keyword>
<dbReference type="FunFam" id="3.40.50.410:FF:000058">
    <property type="entry name" value="von Willebrand factor A domain containing 2"/>
    <property type="match status" value="1"/>
</dbReference>
<feature type="domain" description="VWFA" evidence="8">
    <location>
        <begin position="471"/>
        <end position="647"/>
    </location>
</feature>
<dbReference type="Pfam" id="PF00008">
    <property type="entry name" value="EGF"/>
    <property type="match status" value="2"/>
</dbReference>
<evidence type="ECO:0000256" key="5">
    <source>
        <dbReference type="PROSITE-ProRule" id="PRU00076"/>
    </source>
</evidence>
<reference evidence="9" key="2">
    <citation type="journal article" date="2010" name="Science">
        <title>The genome of the Western clawed frog Xenopus tropicalis.</title>
        <authorList>
            <person name="Hellsten U."/>
            <person name="Harland R.M."/>
            <person name="Gilchrist M.J."/>
            <person name="Hendrix D."/>
            <person name="Jurka J."/>
            <person name="Kapitonov V."/>
            <person name="Ovcharenko I."/>
            <person name="Putnam N.H."/>
            <person name="Shu S."/>
            <person name="Taher L."/>
            <person name="Blitz I.L."/>
            <person name="Blumberg B."/>
            <person name="Dichmann D.S."/>
            <person name="Dubchak I."/>
            <person name="Amaya E."/>
            <person name="Detter J.C."/>
            <person name="Fletcher R."/>
            <person name="Gerhard D.S."/>
            <person name="Goodstein D."/>
            <person name="Graves T."/>
            <person name="Grigoriev I.V."/>
            <person name="Grimwood J."/>
            <person name="Kawashima T."/>
            <person name="Lindquist E."/>
            <person name="Lucas S.M."/>
            <person name="Mead P.E."/>
            <person name="Mitros T."/>
            <person name="Ogino H."/>
            <person name="Ohta Y."/>
            <person name="Poliakov A.V."/>
            <person name="Pollet N."/>
            <person name="Robert J."/>
            <person name="Salamov A."/>
            <person name="Sater A.K."/>
            <person name="Schmutz J."/>
            <person name="Terry A."/>
            <person name="Vize P.D."/>
            <person name="Warren W.C."/>
            <person name="Wells D."/>
            <person name="Wills A."/>
            <person name="Wilson R.K."/>
            <person name="Zimmerman L.B."/>
            <person name="Zorn A.M."/>
            <person name="Grainger R."/>
            <person name="Grammer T."/>
            <person name="Khokha M.K."/>
            <person name="Richardson P.M."/>
            <person name="Rokhsar D.S."/>
        </authorList>
    </citation>
    <scope>NUCLEOTIDE SEQUENCE [LARGE SCALE GENOMIC DNA]</scope>
    <source>
        <strain evidence="9">Nigerian</strain>
    </source>
</reference>
<dbReference type="PROSITE" id="PS50026">
    <property type="entry name" value="EGF_3"/>
    <property type="match status" value="2"/>
</dbReference>
<dbReference type="GO" id="GO:0005509">
    <property type="term" value="F:calcium ion binding"/>
    <property type="evidence" value="ECO:0007669"/>
    <property type="project" value="InterPro"/>
</dbReference>
<evidence type="ECO:0000259" key="8">
    <source>
        <dbReference type="PROSITE" id="PS50234"/>
    </source>
</evidence>
<feature type="domain" description="EGF-like" evidence="7">
    <location>
        <begin position="424"/>
        <end position="461"/>
    </location>
</feature>
<evidence type="ECO:0008006" key="10">
    <source>
        <dbReference type="Google" id="ProtNLM"/>
    </source>
</evidence>
<evidence type="ECO:0000256" key="3">
    <source>
        <dbReference type="ARBA" id="ARBA00022737"/>
    </source>
</evidence>
<evidence type="ECO:0000256" key="2">
    <source>
        <dbReference type="ARBA" id="ARBA00022729"/>
    </source>
</evidence>
<dbReference type="SMART" id="SM00181">
    <property type="entry name" value="EGF"/>
    <property type="match status" value="2"/>
</dbReference>
<dbReference type="InterPro" id="IPR000742">
    <property type="entry name" value="EGF"/>
</dbReference>
<dbReference type="FunFam" id="3.40.50.410:FF:000047">
    <property type="entry name" value="von Willebrand factor A domain containing 2"/>
    <property type="match status" value="1"/>
</dbReference>
<keyword evidence="2 6" id="KW-0732">Signal</keyword>
<comment type="caution">
    <text evidence="5">Lacks conserved residue(s) required for the propagation of feature annotation.</text>
</comment>
<keyword evidence="4" id="KW-1015">Disulfide bond</keyword>
<dbReference type="InterPro" id="IPR001881">
    <property type="entry name" value="EGF-like_Ca-bd_dom"/>
</dbReference>
<dbReference type="InterPro" id="IPR002035">
    <property type="entry name" value="VWF_A"/>
</dbReference>
<protein>
    <recommendedName>
        <fullName evidence="10">von Willebrand factor A domain containing 2</fullName>
    </recommendedName>
</protein>
<dbReference type="FunFam" id="3.40.50.410:FF:000054">
    <property type="entry name" value="von Willebrand factor A domain containing 2"/>
    <property type="match status" value="1"/>
</dbReference>
<name>A0A1B8Y535_XENTR</name>
<dbReference type="InterPro" id="IPR050525">
    <property type="entry name" value="ECM_Assembly_Org"/>
</dbReference>
<evidence type="ECO:0000313" key="9">
    <source>
        <dbReference type="EMBL" id="OCA18052.1"/>
    </source>
</evidence>
<dbReference type="PANTHER" id="PTHR24020:SF37">
    <property type="entry name" value="VON WILLEBRAND FACTOR A DOMAIN-CONTAINING PROTEIN 2"/>
    <property type="match status" value="1"/>
</dbReference>
<proteinExistence type="predicted"/>
<feature type="domain" description="VWFA" evidence="8">
    <location>
        <begin position="661"/>
        <end position="831"/>
    </location>
</feature>
<dbReference type="SMART" id="SM00179">
    <property type="entry name" value="EGF_CA"/>
    <property type="match status" value="2"/>
</dbReference>
<feature type="domain" description="EGF-like" evidence="7">
    <location>
        <begin position="842"/>
        <end position="877"/>
    </location>
</feature>
<dbReference type="Gene3D" id="2.10.25.10">
    <property type="entry name" value="Laminin"/>
    <property type="match status" value="2"/>
</dbReference>
<evidence type="ECO:0000259" key="7">
    <source>
        <dbReference type="PROSITE" id="PS50026"/>
    </source>
</evidence>
<keyword evidence="1 5" id="KW-0245">EGF-like domain</keyword>
<organism evidence="9">
    <name type="scientific">Xenopus tropicalis</name>
    <name type="common">Western clawed frog</name>
    <name type="synonym">Silurana tropicalis</name>
    <dbReference type="NCBI Taxonomy" id="8364"/>
    <lineage>
        <taxon>Eukaryota</taxon>
        <taxon>Metazoa</taxon>
        <taxon>Chordata</taxon>
        <taxon>Craniata</taxon>
        <taxon>Vertebrata</taxon>
        <taxon>Euteleostomi</taxon>
        <taxon>Amphibia</taxon>
        <taxon>Batrachia</taxon>
        <taxon>Anura</taxon>
        <taxon>Pipoidea</taxon>
        <taxon>Pipidae</taxon>
        <taxon>Xenopodinae</taxon>
        <taxon>Xenopus</taxon>
        <taxon>Silurana</taxon>
    </lineage>
</organism>
<dbReference type="FunFam" id="2.10.25.10:FF:000066">
    <property type="entry name" value="FAT atypical cadherin 4"/>
    <property type="match status" value="1"/>
</dbReference>
<accession>A0A1B8Y535</accession>
<reference evidence="9" key="3">
    <citation type="submission" date="2016-05" db="EMBL/GenBank/DDBJ databases">
        <title>WGS assembly of Xenopus tropicalis.</title>
        <authorList>
            <person name="Sessions A."/>
            <person name="Jenkins J."/>
            <person name="Mitros T."/>
            <person name="Lyons J.T."/>
            <person name="Dichmann D.S."/>
            <person name="Robert J."/>
            <person name="Harland R.M."/>
            <person name="Rokhsar D.S."/>
        </authorList>
    </citation>
    <scope>NUCLEOTIDE SEQUENCE</scope>
    <source>
        <strain evidence="9">Nigerian</strain>
    </source>
</reference>
<dbReference type="PRINTS" id="PR00453">
    <property type="entry name" value="VWFADOMAIN"/>
</dbReference>
<feature type="signal peptide" evidence="6">
    <location>
        <begin position="1"/>
        <end position="19"/>
    </location>
</feature>
<dbReference type="PANTHER" id="PTHR24020">
    <property type="entry name" value="COLLAGEN ALPHA"/>
    <property type="match status" value="1"/>
</dbReference>
<evidence type="ECO:0000256" key="4">
    <source>
        <dbReference type="ARBA" id="ARBA00023157"/>
    </source>
</evidence>
<dbReference type="PROSITE" id="PS01186">
    <property type="entry name" value="EGF_2"/>
    <property type="match status" value="1"/>
</dbReference>
<dbReference type="SUPFAM" id="SSF53300">
    <property type="entry name" value="vWA-like"/>
    <property type="match status" value="3"/>
</dbReference>
<dbReference type="InterPro" id="IPR036465">
    <property type="entry name" value="vWFA_dom_sf"/>
</dbReference>
<dbReference type="EMBL" id="KV460440">
    <property type="protein sequence ID" value="OCA18052.1"/>
    <property type="molecule type" value="Genomic_DNA"/>
</dbReference>
<gene>
    <name evidence="9" type="ORF">XENTR_v90026189mg</name>
</gene>
<dbReference type="SUPFAM" id="SSF57196">
    <property type="entry name" value="EGF/Laminin"/>
    <property type="match status" value="1"/>
</dbReference>
<dbReference type="CDD" id="cd01472">
    <property type="entry name" value="vWA_collagen"/>
    <property type="match status" value="2"/>
</dbReference>
<dbReference type="AlphaFoldDB" id="A0A1B8Y535"/>
<evidence type="ECO:0000256" key="1">
    <source>
        <dbReference type="ARBA" id="ARBA00022536"/>
    </source>
</evidence>
<dbReference type="Gene3D" id="3.40.50.410">
    <property type="entry name" value="von Willebrand factor, type A domain"/>
    <property type="match status" value="3"/>
</dbReference>
<feature type="domain" description="VWFA" evidence="8">
    <location>
        <begin position="50"/>
        <end position="221"/>
    </location>
</feature>